<organism evidence="2 3">
    <name type="scientific">Lithospermum erythrorhizon</name>
    <name type="common">Purple gromwell</name>
    <name type="synonym">Lithospermum officinale var. erythrorhizon</name>
    <dbReference type="NCBI Taxonomy" id="34254"/>
    <lineage>
        <taxon>Eukaryota</taxon>
        <taxon>Viridiplantae</taxon>
        <taxon>Streptophyta</taxon>
        <taxon>Embryophyta</taxon>
        <taxon>Tracheophyta</taxon>
        <taxon>Spermatophyta</taxon>
        <taxon>Magnoliopsida</taxon>
        <taxon>eudicotyledons</taxon>
        <taxon>Gunneridae</taxon>
        <taxon>Pentapetalae</taxon>
        <taxon>asterids</taxon>
        <taxon>lamiids</taxon>
        <taxon>Boraginales</taxon>
        <taxon>Boraginaceae</taxon>
        <taxon>Boraginoideae</taxon>
        <taxon>Lithospermeae</taxon>
        <taxon>Lithospermum</taxon>
    </lineage>
</organism>
<evidence type="ECO:0000313" key="2">
    <source>
        <dbReference type="EMBL" id="GAA0186876.1"/>
    </source>
</evidence>
<sequence>MRILQDYETASGQKINLGKCSVCFDYLTSNSIRREVLAVLGMNEGSDQGKCLGFPSNIGRFKREVFNYIVGRVEDRLRGWSEKLSMAKCFWGKAEGNTGIHWKAWDKLCDDKFQGGLGFKDLECMNLAMLAKQGWRIATHKASLLYKLLKGRYFRRPSFIHAKLGAIHPLDGAFFLRVESERGEKPRWVSQLIRNGAWIKDEVERCMEAEDSRRILAMPLSLRGGRDKLIWKHSRCGQCLTCSGYKCAKEMKKNGELRGRACGEGSSRDGNILPTRESLFKKGVMVDNTCAFCNQGVETIQHLFLECSFSCRIWYAIPWTLKTTGGQWCNFKEWLEFIMLQLKEEDRLELLPQIVYMLWSIWKSRNGLLFEDQHAIVDRTINYGVQLHLDFDKENQGGMQEEATREQHTVINSQTTVWRPPQATSSKLTLTQLGERISTME</sequence>
<dbReference type="Pfam" id="PF13966">
    <property type="entry name" value="zf-RVT"/>
    <property type="match status" value="1"/>
</dbReference>
<dbReference type="PANTHER" id="PTHR33116:SF86">
    <property type="entry name" value="REVERSE TRANSCRIPTASE DOMAIN-CONTAINING PROTEIN"/>
    <property type="match status" value="1"/>
</dbReference>
<gene>
    <name evidence="2" type="ORF">LIER_34164</name>
</gene>
<dbReference type="AlphaFoldDB" id="A0AAV3RYQ8"/>
<dbReference type="EMBL" id="BAABME010014129">
    <property type="protein sequence ID" value="GAA0186876.1"/>
    <property type="molecule type" value="Genomic_DNA"/>
</dbReference>
<evidence type="ECO:0000259" key="1">
    <source>
        <dbReference type="Pfam" id="PF13966"/>
    </source>
</evidence>
<keyword evidence="3" id="KW-1185">Reference proteome</keyword>
<name>A0AAV3RYQ8_LITER</name>
<reference evidence="2 3" key="1">
    <citation type="submission" date="2024-01" db="EMBL/GenBank/DDBJ databases">
        <title>The complete chloroplast genome sequence of Lithospermum erythrorhizon: insights into the phylogenetic relationship among Boraginaceae species and the maternal lineages of purple gromwells.</title>
        <authorList>
            <person name="Okada T."/>
            <person name="Watanabe K."/>
        </authorList>
    </citation>
    <scope>NUCLEOTIDE SEQUENCE [LARGE SCALE GENOMIC DNA]</scope>
</reference>
<dbReference type="InterPro" id="IPR026960">
    <property type="entry name" value="RVT-Znf"/>
</dbReference>
<dbReference type="Proteomes" id="UP001454036">
    <property type="component" value="Unassembled WGS sequence"/>
</dbReference>
<protein>
    <recommendedName>
        <fullName evidence="1">Reverse transcriptase zinc-binding domain-containing protein</fullName>
    </recommendedName>
</protein>
<comment type="caution">
    <text evidence="2">The sequence shown here is derived from an EMBL/GenBank/DDBJ whole genome shotgun (WGS) entry which is preliminary data.</text>
</comment>
<accession>A0AAV3RYQ8</accession>
<dbReference type="PANTHER" id="PTHR33116">
    <property type="entry name" value="REVERSE TRANSCRIPTASE ZINC-BINDING DOMAIN-CONTAINING PROTEIN-RELATED-RELATED"/>
    <property type="match status" value="1"/>
</dbReference>
<feature type="domain" description="Reverse transcriptase zinc-binding" evidence="1">
    <location>
        <begin position="273"/>
        <end position="314"/>
    </location>
</feature>
<evidence type="ECO:0000313" key="3">
    <source>
        <dbReference type="Proteomes" id="UP001454036"/>
    </source>
</evidence>
<proteinExistence type="predicted"/>